<dbReference type="GO" id="GO:0012505">
    <property type="term" value="C:endomembrane system"/>
    <property type="evidence" value="ECO:0007669"/>
    <property type="project" value="UniProtKB-SubCell"/>
</dbReference>
<dbReference type="InterPro" id="IPR003439">
    <property type="entry name" value="ABC_transporter-like_ATP-bd"/>
</dbReference>
<dbReference type="PANTHER" id="PTHR24223:SF443">
    <property type="entry name" value="MULTIDRUG-RESISTANCE LIKE PROTEIN 1, ISOFORM I"/>
    <property type="match status" value="1"/>
</dbReference>
<dbReference type="PROSITE" id="PS00211">
    <property type="entry name" value="ABC_TRANSPORTER_1"/>
    <property type="match status" value="1"/>
</dbReference>
<dbReference type="PROSITE" id="PS50929">
    <property type="entry name" value="ABC_TM1F"/>
    <property type="match status" value="1"/>
</dbReference>
<dbReference type="GO" id="GO:0016020">
    <property type="term" value="C:membrane"/>
    <property type="evidence" value="ECO:0007669"/>
    <property type="project" value="InterPro"/>
</dbReference>
<evidence type="ECO:0000256" key="5">
    <source>
        <dbReference type="ARBA" id="ARBA00022741"/>
    </source>
</evidence>
<evidence type="ECO:0000259" key="10">
    <source>
        <dbReference type="PROSITE" id="PS50893"/>
    </source>
</evidence>
<dbReference type="PANTHER" id="PTHR24223">
    <property type="entry name" value="ATP-BINDING CASSETTE SUB-FAMILY C"/>
    <property type="match status" value="1"/>
</dbReference>
<evidence type="ECO:0000256" key="2">
    <source>
        <dbReference type="ARBA" id="ARBA00022448"/>
    </source>
</evidence>
<sequence>MDKRQGEVYLSGTLSYVPQQAWLQNMSLKENIIFGAPFMQETYEKIIEACALKADIAMLPAGDETEIGEKGINLSGGQKQRISLARAIYADADIILLDDPLSAVDVHVGKHIFEKIISSKSGLLAKKTRILVTHSLHYLKFCDQIIVMKDGTISECGTYEELICGEGAFSKFLEEYLAEEVESRGRSVSFGEQEEEVSEVLKDLEKFHPGKWRNVESHISQESLEQRSISNKGSFSISALSDDAKSGVVRKSDGGNKFEIEPLIKKSKVAAPSNDEKSKLIEKETVEVGRVKWSVYMAYIKAIGYPTGCLFVIIYVLSSILGVFSNLWLAHWSDHAKQCNSSSGEDDTNMRLGVYAGLGIGQAAFICAASAIMALGMVYASRILHEGILSNILHSPMAFFDVTPLGRILNRFGKVLNFDFITCCYLKRKTTGLIF</sequence>
<comment type="subcellular location">
    <subcellularLocation>
        <location evidence="1">Endomembrane system</location>
        <topology evidence="1">Multi-pass membrane protein</topology>
    </subcellularLocation>
</comment>
<evidence type="ECO:0000256" key="6">
    <source>
        <dbReference type="ARBA" id="ARBA00022840"/>
    </source>
</evidence>
<dbReference type="GO" id="GO:0005524">
    <property type="term" value="F:ATP binding"/>
    <property type="evidence" value="ECO:0007669"/>
    <property type="project" value="UniProtKB-KW"/>
</dbReference>
<dbReference type="SUPFAM" id="SSF52540">
    <property type="entry name" value="P-loop containing nucleoside triphosphate hydrolases"/>
    <property type="match status" value="1"/>
</dbReference>
<dbReference type="SUPFAM" id="SSF90123">
    <property type="entry name" value="ABC transporter transmembrane region"/>
    <property type="match status" value="1"/>
</dbReference>
<keyword evidence="12" id="KW-1185">Reference proteome</keyword>
<evidence type="ECO:0000256" key="8">
    <source>
        <dbReference type="ARBA" id="ARBA00023136"/>
    </source>
</evidence>
<dbReference type="InterPro" id="IPR027417">
    <property type="entry name" value="P-loop_NTPase"/>
</dbReference>
<name>A0A0N5ACE9_9BILA</name>
<proteinExistence type="predicted"/>
<accession>A0A0N5ACE9</accession>
<dbReference type="STRING" id="451379.A0A0N5ACE9"/>
<evidence type="ECO:0000256" key="3">
    <source>
        <dbReference type="ARBA" id="ARBA00022692"/>
    </source>
</evidence>
<feature type="transmembrane region" description="Helical" evidence="9">
    <location>
        <begin position="352"/>
        <end position="380"/>
    </location>
</feature>
<evidence type="ECO:0000313" key="12">
    <source>
        <dbReference type="Proteomes" id="UP000046393"/>
    </source>
</evidence>
<dbReference type="GO" id="GO:0016887">
    <property type="term" value="F:ATP hydrolysis activity"/>
    <property type="evidence" value="ECO:0007669"/>
    <property type="project" value="InterPro"/>
</dbReference>
<dbReference type="AlphaFoldDB" id="A0A0N5ACE9"/>
<evidence type="ECO:0000256" key="1">
    <source>
        <dbReference type="ARBA" id="ARBA00004127"/>
    </source>
</evidence>
<evidence type="ECO:0000259" key="11">
    <source>
        <dbReference type="PROSITE" id="PS50929"/>
    </source>
</evidence>
<dbReference type="Proteomes" id="UP000046393">
    <property type="component" value="Unplaced"/>
</dbReference>
<keyword evidence="7 9" id="KW-1133">Transmembrane helix</keyword>
<keyword evidence="4" id="KW-0677">Repeat</keyword>
<keyword evidence="6" id="KW-0067">ATP-binding</keyword>
<dbReference type="Gene3D" id="1.20.1560.10">
    <property type="entry name" value="ABC transporter type 1, transmembrane domain"/>
    <property type="match status" value="1"/>
</dbReference>
<dbReference type="InterPro" id="IPR017871">
    <property type="entry name" value="ABC_transporter-like_CS"/>
</dbReference>
<evidence type="ECO:0000256" key="4">
    <source>
        <dbReference type="ARBA" id="ARBA00022737"/>
    </source>
</evidence>
<keyword evidence="5" id="KW-0547">Nucleotide-binding</keyword>
<keyword evidence="3 9" id="KW-0812">Transmembrane</keyword>
<dbReference type="InterPro" id="IPR011527">
    <property type="entry name" value="ABC1_TM_dom"/>
</dbReference>
<dbReference type="InterPro" id="IPR050173">
    <property type="entry name" value="ABC_transporter_C-like"/>
</dbReference>
<keyword evidence="2" id="KW-0813">Transport</keyword>
<feature type="domain" description="ABC transmembrane type-1" evidence="11">
    <location>
        <begin position="310"/>
        <end position="412"/>
    </location>
</feature>
<dbReference type="Pfam" id="PF00005">
    <property type="entry name" value="ABC_tran"/>
    <property type="match status" value="1"/>
</dbReference>
<dbReference type="WBParaSite" id="SMUV_0000182501-mRNA-1">
    <property type="protein sequence ID" value="SMUV_0000182501-mRNA-1"/>
    <property type="gene ID" value="SMUV_0000182501"/>
</dbReference>
<evidence type="ECO:0000256" key="7">
    <source>
        <dbReference type="ARBA" id="ARBA00022989"/>
    </source>
</evidence>
<feature type="domain" description="ABC transporter" evidence="10">
    <location>
        <begin position="1"/>
        <end position="175"/>
    </location>
</feature>
<dbReference type="PROSITE" id="PS50893">
    <property type="entry name" value="ABC_TRANSPORTER_2"/>
    <property type="match status" value="1"/>
</dbReference>
<dbReference type="GO" id="GO:0140359">
    <property type="term" value="F:ABC-type transporter activity"/>
    <property type="evidence" value="ECO:0007669"/>
    <property type="project" value="InterPro"/>
</dbReference>
<evidence type="ECO:0000256" key="9">
    <source>
        <dbReference type="SAM" id="Phobius"/>
    </source>
</evidence>
<dbReference type="InterPro" id="IPR036640">
    <property type="entry name" value="ABC1_TM_sf"/>
</dbReference>
<reference evidence="13" key="1">
    <citation type="submission" date="2017-02" db="UniProtKB">
        <authorList>
            <consortium name="WormBaseParasite"/>
        </authorList>
    </citation>
    <scope>IDENTIFICATION</scope>
</reference>
<organism evidence="12 13">
    <name type="scientific">Syphacia muris</name>
    <dbReference type="NCBI Taxonomy" id="451379"/>
    <lineage>
        <taxon>Eukaryota</taxon>
        <taxon>Metazoa</taxon>
        <taxon>Ecdysozoa</taxon>
        <taxon>Nematoda</taxon>
        <taxon>Chromadorea</taxon>
        <taxon>Rhabditida</taxon>
        <taxon>Spirurina</taxon>
        <taxon>Oxyuridomorpha</taxon>
        <taxon>Oxyuroidea</taxon>
        <taxon>Oxyuridae</taxon>
        <taxon>Syphacia</taxon>
    </lineage>
</organism>
<dbReference type="Pfam" id="PF00664">
    <property type="entry name" value="ABC_membrane"/>
    <property type="match status" value="1"/>
</dbReference>
<feature type="transmembrane region" description="Helical" evidence="9">
    <location>
        <begin position="302"/>
        <end position="324"/>
    </location>
</feature>
<dbReference type="FunFam" id="3.40.50.300:FF:000997">
    <property type="entry name" value="Multidrug resistance-associated protein 1"/>
    <property type="match status" value="1"/>
</dbReference>
<dbReference type="Gene3D" id="3.40.50.300">
    <property type="entry name" value="P-loop containing nucleotide triphosphate hydrolases"/>
    <property type="match status" value="1"/>
</dbReference>
<dbReference type="CDD" id="cd03250">
    <property type="entry name" value="ABCC_MRP_domain1"/>
    <property type="match status" value="1"/>
</dbReference>
<protein>
    <submittedName>
        <fullName evidence="13">ABC transmembrane type-1 domain-containing protein</fullName>
    </submittedName>
</protein>
<evidence type="ECO:0000313" key="13">
    <source>
        <dbReference type="WBParaSite" id="SMUV_0000182501-mRNA-1"/>
    </source>
</evidence>
<keyword evidence="8 9" id="KW-0472">Membrane</keyword>